<evidence type="ECO:0000313" key="3">
    <source>
        <dbReference type="WBParaSite" id="PSU_v2.g12056.t1"/>
    </source>
</evidence>
<reference evidence="3" key="1">
    <citation type="submission" date="2022-11" db="UniProtKB">
        <authorList>
            <consortium name="WormBaseParasite"/>
        </authorList>
    </citation>
    <scope>IDENTIFICATION</scope>
</reference>
<keyword evidence="2" id="KW-1185">Reference proteome</keyword>
<organism evidence="2 3">
    <name type="scientific">Panagrolaimus superbus</name>
    <dbReference type="NCBI Taxonomy" id="310955"/>
    <lineage>
        <taxon>Eukaryota</taxon>
        <taxon>Metazoa</taxon>
        <taxon>Ecdysozoa</taxon>
        <taxon>Nematoda</taxon>
        <taxon>Chromadorea</taxon>
        <taxon>Rhabditida</taxon>
        <taxon>Tylenchina</taxon>
        <taxon>Panagrolaimomorpha</taxon>
        <taxon>Panagrolaimoidea</taxon>
        <taxon>Panagrolaimidae</taxon>
        <taxon>Panagrolaimus</taxon>
    </lineage>
</organism>
<keyword evidence="1" id="KW-0812">Transmembrane</keyword>
<keyword evidence="1" id="KW-0472">Membrane</keyword>
<sequence length="157" mass="18368">MVESKYRYVILAISTAALSMMLANVLTLNFTILCMTEEKYRWENFTIHLNYDVFEKVDFDPPSPPSTSVEVTEVPKIRIPDFEIPGFRSQVPGFNWQTFNFMRANPTLFLQIMKKVIKEVSLRAAERTGEVLDPRNIDFNRFRDGKFLVTKLKLFVF</sequence>
<name>A0A914XZV3_9BILA</name>
<dbReference type="Proteomes" id="UP000887577">
    <property type="component" value="Unplaced"/>
</dbReference>
<keyword evidence="1" id="KW-1133">Transmembrane helix</keyword>
<proteinExistence type="predicted"/>
<dbReference type="AlphaFoldDB" id="A0A914XZV3"/>
<evidence type="ECO:0000256" key="1">
    <source>
        <dbReference type="SAM" id="Phobius"/>
    </source>
</evidence>
<accession>A0A914XZV3</accession>
<feature type="transmembrane region" description="Helical" evidence="1">
    <location>
        <begin position="6"/>
        <end position="32"/>
    </location>
</feature>
<protein>
    <submittedName>
        <fullName evidence="3">Uncharacterized protein</fullName>
    </submittedName>
</protein>
<dbReference type="WBParaSite" id="PSU_v2.g12056.t1">
    <property type="protein sequence ID" value="PSU_v2.g12056.t1"/>
    <property type="gene ID" value="PSU_v2.g12056"/>
</dbReference>
<evidence type="ECO:0000313" key="2">
    <source>
        <dbReference type="Proteomes" id="UP000887577"/>
    </source>
</evidence>